<keyword evidence="2" id="KW-1185">Reference proteome</keyword>
<name>A0A914D0Q3_9BILA</name>
<dbReference type="AlphaFoldDB" id="A0A914D0Q3"/>
<accession>A0A914D0Q3</accession>
<dbReference type="Proteomes" id="UP000887540">
    <property type="component" value="Unplaced"/>
</dbReference>
<keyword evidence="1" id="KW-0732">Signal</keyword>
<reference evidence="3" key="1">
    <citation type="submission" date="2022-11" db="UniProtKB">
        <authorList>
            <consortium name="WormBaseParasite"/>
        </authorList>
    </citation>
    <scope>IDENTIFICATION</scope>
</reference>
<proteinExistence type="predicted"/>
<evidence type="ECO:0000313" key="2">
    <source>
        <dbReference type="Proteomes" id="UP000887540"/>
    </source>
</evidence>
<dbReference type="WBParaSite" id="ACRNAN_scaffold16138.g28303.t1">
    <property type="protein sequence ID" value="ACRNAN_scaffold16138.g28303.t1"/>
    <property type="gene ID" value="ACRNAN_scaffold16138.g28303"/>
</dbReference>
<feature type="chain" id="PRO_5038138452" evidence="1">
    <location>
        <begin position="19"/>
        <end position="83"/>
    </location>
</feature>
<sequence>MFLVSLIPYILFMIVCQSADRRCYTTPLQQLIVLLYECYSRRVLWRTIDQLAALIVQIRIYWDDIKAIFVKTPSTTTPVVFLN</sequence>
<feature type="signal peptide" evidence="1">
    <location>
        <begin position="1"/>
        <end position="18"/>
    </location>
</feature>
<evidence type="ECO:0000256" key="1">
    <source>
        <dbReference type="SAM" id="SignalP"/>
    </source>
</evidence>
<protein>
    <submittedName>
        <fullName evidence="3">Secreted protein</fullName>
    </submittedName>
</protein>
<evidence type="ECO:0000313" key="3">
    <source>
        <dbReference type="WBParaSite" id="ACRNAN_scaffold16138.g28303.t1"/>
    </source>
</evidence>
<organism evidence="2 3">
    <name type="scientific">Acrobeloides nanus</name>
    <dbReference type="NCBI Taxonomy" id="290746"/>
    <lineage>
        <taxon>Eukaryota</taxon>
        <taxon>Metazoa</taxon>
        <taxon>Ecdysozoa</taxon>
        <taxon>Nematoda</taxon>
        <taxon>Chromadorea</taxon>
        <taxon>Rhabditida</taxon>
        <taxon>Tylenchina</taxon>
        <taxon>Cephalobomorpha</taxon>
        <taxon>Cephaloboidea</taxon>
        <taxon>Cephalobidae</taxon>
        <taxon>Acrobeloides</taxon>
    </lineage>
</organism>